<dbReference type="RefSeq" id="WP_188625979.1">
    <property type="nucleotide sequence ID" value="NZ_BMIL01000003.1"/>
</dbReference>
<dbReference type="Gene3D" id="2.40.30.270">
    <property type="match status" value="1"/>
</dbReference>
<dbReference type="Gene3D" id="3.40.50.300">
    <property type="entry name" value="P-loop containing nucleotide triphosphate hydrolases"/>
    <property type="match status" value="2"/>
</dbReference>
<dbReference type="EMBL" id="BMIL01000003">
    <property type="protein sequence ID" value="GGC60261.1"/>
    <property type="molecule type" value="Genomic_DNA"/>
</dbReference>
<dbReference type="AlphaFoldDB" id="A0A916U5J4"/>
<dbReference type="GO" id="GO:0005694">
    <property type="term" value="C:chromosome"/>
    <property type="evidence" value="ECO:0007669"/>
    <property type="project" value="UniProtKB-ARBA"/>
</dbReference>
<dbReference type="FunFam" id="3.40.50.300:FF:000326">
    <property type="entry name" value="P-loop containing nucleoside triphosphate hydrolase"/>
    <property type="match status" value="1"/>
</dbReference>
<dbReference type="InterPro" id="IPR050534">
    <property type="entry name" value="Coronavir_polyprotein_1ab"/>
</dbReference>
<feature type="domain" description="Helicase ATP-binding" evidence="7">
    <location>
        <begin position="175"/>
        <end position="430"/>
    </location>
</feature>
<dbReference type="GO" id="GO:0016787">
    <property type="term" value="F:hydrolase activity"/>
    <property type="evidence" value="ECO:0007669"/>
    <property type="project" value="UniProtKB-KW"/>
</dbReference>
<dbReference type="PANTHER" id="PTHR43788:SF8">
    <property type="entry name" value="DNA-BINDING PROTEIN SMUBP-2"/>
    <property type="match status" value="1"/>
</dbReference>
<dbReference type="GO" id="GO:0043139">
    <property type="term" value="F:5'-3' DNA helicase activity"/>
    <property type="evidence" value="ECO:0007669"/>
    <property type="project" value="TreeGrafter"/>
</dbReference>
<keyword evidence="2" id="KW-0547">Nucleotide-binding</keyword>
<evidence type="ECO:0000256" key="6">
    <source>
        <dbReference type="SAM" id="Coils"/>
    </source>
</evidence>
<keyword evidence="4 8" id="KW-0347">Helicase</keyword>
<organism evidence="8 9">
    <name type="scientific">Pedobacter quisquiliarum</name>
    <dbReference type="NCBI Taxonomy" id="1834438"/>
    <lineage>
        <taxon>Bacteria</taxon>
        <taxon>Pseudomonadati</taxon>
        <taxon>Bacteroidota</taxon>
        <taxon>Sphingobacteriia</taxon>
        <taxon>Sphingobacteriales</taxon>
        <taxon>Sphingobacteriaceae</taxon>
        <taxon>Pedobacter</taxon>
    </lineage>
</organism>
<name>A0A916U5J4_9SPHI</name>
<reference evidence="8" key="2">
    <citation type="submission" date="2020-09" db="EMBL/GenBank/DDBJ databases">
        <authorList>
            <person name="Sun Q."/>
            <person name="Zhou Y."/>
        </authorList>
    </citation>
    <scope>NUCLEOTIDE SEQUENCE</scope>
    <source>
        <strain evidence="8">CGMCC 1.15343</strain>
    </source>
</reference>
<sequence length="635" mass="72181">MEYFKALQELLKIERDEDFKQYQALTERIPVTIRRTNGLAWYPIAIRNTELSRGDYMSVEFERTTHHELSHQFRFGAMVALFSNHDPADRLEGAITYVGGNRCRVSFRVDELPDWTRDGKLGLDLLFDNNSYNEMERALKEANERLTGPQASTDDLVALLTGRRAPVFEERHNYAIGSLNEKQQEAVNKILAAKDLAIVHGPPGTGKTTTIVEAIKAMLKKEKKQILVVAPSNTAVDLLTEKLATQGLNVLRIGNPARVSDALQSLTLDHKISTHSEKKEIKALKKQASEYKNMAHKYKRNFGRAEQEQRKALFAEAHKIMKEVERHEQYITDQVISNASVITCTLVSANHYTIRDLTFETVFIDEAGQALEPACWIPILKAKKLVLAGDHCQLPPTIKSRTAAAKGLSMTLMEKTATLFPESLTLLEEQYRMHTDIMNFSSAAFYANRLIANPSVAFNTLFPGDQPFLFIDTAGCGYDEKLEESSISNVEEAQFVRRHLRMYLEELALHYTKDSFPSIGIISPYQEQVKTLRPMIEEDDVCATFQEHINVNTIDSFQGQERDVIYISLTRSNAEQQIGFLSDIRRMNVAMTRARKKLVIIGDGSTLSKSEFYMKLMHFAESLEQYQSAWLYLTD</sequence>
<evidence type="ECO:0000259" key="7">
    <source>
        <dbReference type="SMART" id="SM00487"/>
    </source>
</evidence>
<comment type="similarity">
    <text evidence="1">Belongs to the DNA2/NAM7 helicase family.</text>
</comment>
<dbReference type="SUPFAM" id="SSF52540">
    <property type="entry name" value="P-loop containing nucleoside triphosphate hydrolases"/>
    <property type="match status" value="1"/>
</dbReference>
<evidence type="ECO:0000256" key="1">
    <source>
        <dbReference type="ARBA" id="ARBA00007913"/>
    </source>
</evidence>
<evidence type="ECO:0000313" key="8">
    <source>
        <dbReference type="EMBL" id="GGC60261.1"/>
    </source>
</evidence>
<gene>
    <name evidence="8" type="ORF">GCM10011387_12360</name>
</gene>
<dbReference type="CDD" id="cd18044">
    <property type="entry name" value="DEXXQc_SMUBP2"/>
    <property type="match status" value="1"/>
</dbReference>
<dbReference type="Pfam" id="PF13087">
    <property type="entry name" value="AAA_12"/>
    <property type="match status" value="1"/>
</dbReference>
<dbReference type="PANTHER" id="PTHR43788">
    <property type="entry name" value="DNA2/NAM7 HELICASE FAMILY MEMBER"/>
    <property type="match status" value="1"/>
</dbReference>
<keyword evidence="9" id="KW-1185">Reference proteome</keyword>
<protein>
    <submittedName>
        <fullName evidence="8">Helicase</fullName>
    </submittedName>
</protein>
<keyword evidence="5" id="KW-0067">ATP-binding</keyword>
<feature type="coiled-coil region" evidence="6">
    <location>
        <begin position="274"/>
        <end position="308"/>
    </location>
</feature>
<dbReference type="CDD" id="cd18808">
    <property type="entry name" value="SF1_C_Upf1"/>
    <property type="match status" value="1"/>
</dbReference>
<dbReference type="Proteomes" id="UP000651668">
    <property type="component" value="Unassembled WGS sequence"/>
</dbReference>
<dbReference type="InterPro" id="IPR041677">
    <property type="entry name" value="DNA2/NAM7_AAA_11"/>
</dbReference>
<dbReference type="InterPro" id="IPR041679">
    <property type="entry name" value="DNA2/NAM7-like_C"/>
</dbReference>
<evidence type="ECO:0000256" key="4">
    <source>
        <dbReference type="ARBA" id="ARBA00022806"/>
    </source>
</evidence>
<dbReference type="GO" id="GO:0005524">
    <property type="term" value="F:ATP binding"/>
    <property type="evidence" value="ECO:0007669"/>
    <property type="project" value="UniProtKB-KW"/>
</dbReference>
<comment type="caution">
    <text evidence="8">The sequence shown here is derived from an EMBL/GenBank/DDBJ whole genome shotgun (WGS) entry which is preliminary data.</text>
</comment>
<evidence type="ECO:0000256" key="3">
    <source>
        <dbReference type="ARBA" id="ARBA00022801"/>
    </source>
</evidence>
<evidence type="ECO:0000313" key="9">
    <source>
        <dbReference type="Proteomes" id="UP000651668"/>
    </source>
</evidence>
<reference evidence="8" key="1">
    <citation type="journal article" date="2014" name="Int. J. Syst. Evol. Microbiol.">
        <title>Complete genome sequence of Corynebacterium casei LMG S-19264T (=DSM 44701T), isolated from a smear-ripened cheese.</title>
        <authorList>
            <consortium name="US DOE Joint Genome Institute (JGI-PGF)"/>
            <person name="Walter F."/>
            <person name="Albersmeier A."/>
            <person name="Kalinowski J."/>
            <person name="Ruckert C."/>
        </authorList>
    </citation>
    <scope>NUCLEOTIDE SEQUENCE</scope>
    <source>
        <strain evidence="8">CGMCC 1.15343</strain>
    </source>
</reference>
<keyword evidence="6" id="KW-0175">Coiled coil</keyword>
<dbReference type="SMART" id="SM00487">
    <property type="entry name" value="DEXDc"/>
    <property type="match status" value="1"/>
</dbReference>
<evidence type="ECO:0000256" key="5">
    <source>
        <dbReference type="ARBA" id="ARBA00022840"/>
    </source>
</evidence>
<accession>A0A916U5J4</accession>
<dbReference type="InterPro" id="IPR027417">
    <property type="entry name" value="P-loop_NTPase"/>
</dbReference>
<proteinExistence type="inferred from homology"/>
<evidence type="ECO:0000256" key="2">
    <source>
        <dbReference type="ARBA" id="ARBA00022741"/>
    </source>
</evidence>
<keyword evidence="3" id="KW-0378">Hydrolase</keyword>
<dbReference type="InterPro" id="IPR047187">
    <property type="entry name" value="SF1_C_Upf1"/>
</dbReference>
<dbReference type="Pfam" id="PF13086">
    <property type="entry name" value="AAA_11"/>
    <property type="match status" value="1"/>
</dbReference>
<dbReference type="InterPro" id="IPR014001">
    <property type="entry name" value="Helicase_ATP-bd"/>
</dbReference>